<dbReference type="AlphaFoldDB" id="A0AAV4V1W2"/>
<gene>
    <name evidence="1" type="ORF">CEXT_317811</name>
</gene>
<protein>
    <submittedName>
        <fullName evidence="1">Uncharacterized protein</fullName>
    </submittedName>
</protein>
<name>A0AAV4V1W2_CAEEX</name>
<evidence type="ECO:0000313" key="1">
    <source>
        <dbReference type="EMBL" id="GIY64222.1"/>
    </source>
</evidence>
<keyword evidence="2" id="KW-1185">Reference proteome</keyword>
<comment type="caution">
    <text evidence="1">The sequence shown here is derived from an EMBL/GenBank/DDBJ whole genome shotgun (WGS) entry which is preliminary data.</text>
</comment>
<dbReference type="Proteomes" id="UP001054945">
    <property type="component" value="Unassembled WGS sequence"/>
</dbReference>
<proteinExistence type="predicted"/>
<sequence>MMIRNGNTFHPESVAVTFTKRYIRNFGHSYGKSIEGAGESVRAWIRREKIEECGNQEALQTISFAEN</sequence>
<dbReference type="EMBL" id="BPLR01013845">
    <property type="protein sequence ID" value="GIY64222.1"/>
    <property type="molecule type" value="Genomic_DNA"/>
</dbReference>
<reference evidence="1 2" key="1">
    <citation type="submission" date="2021-06" db="EMBL/GenBank/DDBJ databases">
        <title>Caerostris extrusa draft genome.</title>
        <authorList>
            <person name="Kono N."/>
            <person name="Arakawa K."/>
        </authorList>
    </citation>
    <scope>NUCLEOTIDE SEQUENCE [LARGE SCALE GENOMIC DNA]</scope>
</reference>
<evidence type="ECO:0000313" key="2">
    <source>
        <dbReference type="Proteomes" id="UP001054945"/>
    </source>
</evidence>
<organism evidence="1 2">
    <name type="scientific">Caerostris extrusa</name>
    <name type="common">Bark spider</name>
    <name type="synonym">Caerostris bankana</name>
    <dbReference type="NCBI Taxonomy" id="172846"/>
    <lineage>
        <taxon>Eukaryota</taxon>
        <taxon>Metazoa</taxon>
        <taxon>Ecdysozoa</taxon>
        <taxon>Arthropoda</taxon>
        <taxon>Chelicerata</taxon>
        <taxon>Arachnida</taxon>
        <taxon>Araneae</taxon>
        <taxon>Araneomorphae</taxon>
        <taxon>Entelegynae</taxon>
        <taxon>Araneoidea</taxon>
        <taxon>Araneidae</taxon>
        <taxon>Caerostris</taxon>
    </lineage>
</organism>
<accession>A0AAV4V1W2</accession>